<reference evidence="4 5" key="1">
    <citation type="journal article" date="2016" name="Nat. Commun.">
        <title>Thousands of microbial genomes shed light on interconnected biogeochemical processes in an aquifer system.</title>
        <authorList>
            <person name="Anantharaman K."/>
            <person name="Brown C.T."/>
            <person name="Hug L.A."/>
            <person name="Sharon I."/>
            <person name="Castelle C.J."/>
            <person name="Probst A.J."/>
            <person name="Thomas B.C."/>
            <person name="Singh A."/>
            <person name="Wilkins M.J."/>
            <person name="Karaoz U."/>
            <person name="Brodie E.L."/>
            <person name="Williams K.H."/>
            <person name="Hubbard S.S."/>
            <person name="Banfield J.F."/>
        </authorList>
    </citation>
    <scope>NUCLEOTIDE SEQUENCE [LARGE SCALE GENOMIC DNA]</scope>
</reference>
<dbReference type="Pfam" id="PF02481">
    <property type="entry name" value="DNA_processg_A"/>
    <property type="match status" value="1"/>
</dbReference>
<dbReference type="SUPFAM" id="SSF102405">
    <property type="entry name" value="MCP/YpsA-like"/>
    <property type="match status" value="1"/>
</dbReference>
<feature type="domain" description="DprA winged helix" evidence="3">
    <location>
        <begin position="341"/>
        <end position="393"/>
    </location>
</feature>
<dbReference type="Pfam" id="PF17782">
    <property type="entry name" value="WHD_DprA"/>
    <property type="match status" value="1"/>
</dbReference>
<evidence type="ECO:0000313" key="4">
    <source>
        <dbReference type="EMBL" id="OGZ98444.1"/>
    </source>
</evidence>
<proteinExistence type="inferred from homology"/>
<dbReference type="EMBL" id="MHQI01000065">
    <property type="protein sequence ID" value="OGZ98444.1"/>
    <property type="molecule type" value="Genomic_DNA"/>
</dbReference>
<dbReference type="AlphaFoldDB" id="A0A1G2KG66"/>
<accession>A0A1G2KG66</accession>
<dbReference type="InterPro" id="IPR003488">
    <property type="entry name" value="DprA"/>
</dbReference>
<dbReference type="Gene3D" id="1.10.10.10">
    <property type="entry name" value="Winged helix-like DNA-binding domain superfamily/Winged helix DNA-binding domain"/>
    <property type="match status" value="1"/>
</dbReference>
<dbReference type="STRING" id="1802270.A3C07_04460"/>
<dbReference type="InterPro" id="IPR041614">
    <property type="entry name" value="DprA_WH"/>
</dbReference>
<name>A0A1G2KG66_9BACT</name>
<evidence type="ECO:0000313" key="5">
    <source>
        <dbReference type="Proteomes" id="UP000179023"/>
    </source>
</evidence>
<dbReference type="InterPro" id="IPR057666">
    <property type="entry name" value="DrpA_SLOG"/>
</dbReference>
<comment type="caution">
    <text evidence="4">The sequence shown here is derived from an EMBL/GenBank/DDBJ whole genome shotgun (WGS) entry which is preliminary data.</text>
</comment>
<evidence type="ECO:0000259" key="3">
    <source>
        <dbReference type="Pfam" id="PF17782"/>
    </source>
</evidence>
<dbReference type="PANTHER" id="PTHR43022">
    <property type="entry name" value="PROTEIN SMF"/>
    <property type="match status" value="1"/>
</dbReference>
<dbReference type="NCBIfam" id="TIGR00732">
    <property type="entry name" value="dprA"/>
    <property type="match status" value="1"/>
</dbReference>
<dbReference type="InterPro" id="IPR036388">
    <property type="entry name" value="WH-like_DNA-bd_sf"/>
</dbReference>
<comment type="similarity">
    <text evidence="1">Belongs to the DprA/Smf family.</text>
</comment>
<protein>
    <submittedName>
        <fullName evidence="4">DNA protecting protein DprA</fullName>
    </submittedName>
</protein>
<evidence type="ECO:0000259" key="2">
    <source>
        <dbReference type="Pfam" id="PF02481"/>
    </source>
</evidence>
<dbReference type="GO" id="GO:0009294">
    <property type="term" value="P:DNA-mediated transformation"/>
    <property type="evidence" value="ECO:0007669"/>
    <property type="project" value="InterPro"/>
</dbReference>
<dbReference type="PANTHER" id="PTHR43022:SF1">
    <property type="entry name" value="PROTEIN SMF"/>
    <property type="match status" value="1"/>
</dbReference>
<dbReference type="Gene3D" id="3.40.50.450">
    <property type="match status" value="1"/>
</dbReference>
<evidence type="ECO:0000256" key="1">
    <source>
        <dbReference type="ARBA" id="ARBA00006525"/>
    </source>
</evidence>
<sequence length="402" mass="43578">MTNDIKFLNAFNAIPGVGPATLRILKERFTTYEDAWRASDSALSAINLQQQAYLSITWKRPSINPDKEMGRLVKENIWMITEEDPSYPLLLKEIPNPPVTLYGKGNPLLTPLEMRNGAVQVSNKEVAEHLSPAISVLHKSLTGLTKTESKSILAVVGTRRPTSYGLEATEMLVQEIASLGLTIVSGLATGIDARAHAATLDAGGHTIAVLGSGVDQNSIFPSENRGLARRIEESGGAVISEYAPGTPAIKEHFPQRNRIISGLAQGTLVIEARERSGALITARFALEQNRDVFALPGSIFSPHAAGTHKLIQEGAKLITSVADILEGLGIDYTKKKEHIARESLTTNEQTILNLLEEPIGVDFLKEKTELATPTIIASLSMLELKGLIKNMEGDTYQKITNS</sequence>
<feature type="domain" description="Smf/DprA SLOG" evidence="2">
    <location>
        <begin position="142"/>
        <end position="328"/>
    </location>
</feature>
<dbReference type="Proteomes" id="UP000179023">
    <property type="component" value="Unassembled WGS sequence"/>
</dbReference>
<gene>
    <name evidence="4" type="ORF">A3C07_04460</name>
</gene>
<organism evidence="4 5">
    <name type="scientific">Candidatus Sungbacteria bacterium RIFCSPHIGHO2_02_FULL_47_11</name>
    <dbReference type="NCBI Taxonomy" id="1802270"/>
    <lineage>
        <taxon>Bacteria</taxon>
        <taxon>Candidatus Sungiibacteriota</taxon>
    </lineage>
</organism>